<reference evidence="1 2" key="1">
    <citation type="submission" date="2016-03" db="EMBL/GenBank/DDBJ databases">
        <title>Photobacterium proteolyticum sp. nov. a protease producing bacterium isolated from ocean sediments of Laizhou Bay.</title>
        <authorList>
            <person name="Li Y."/>
        </authorList>
    </citation>
    <scope>NUCLEOTIDE SEQUENCE [LARGE SCALE GENOMIC DNA]</scope>
    <source>
        <strain evidence="1 2">R-40508</strain>
    </source>
</reference>
<comment type="caution">
    <text evidence="1">The sequence shown here is derived from an EMBL/GenBank/DDBJ whole genome shotgun (WGS) entry which is preliminary data.</text>
</comment>
<dbReference type="AlphaFoldDB" id="A0A178KI26"/>
<gene>
    <name evidence="1" type="ORF">A3K86_09190</name>
</gene>
<organism evidence="1 2">
    <name type="scientific">Photobacterium jeanii</name>
    <dbReference type="NCBI Taxonomy" id="858640"/>
    <lineage>
        <taxon>Bacteria</taxon>
        <taxon>Pseudomonadati</taxon>
        <taxon>Pseudomonadota</taxon>
        <taxon>Gammaproteobacteria</taxon>
        <taxon>Vibrionales</taxon>
        <taxon>Vibrionaceae</taxon>
        <taxon>Photobacterium</taxon>
    </lineage>
</organism>
<dbReference type="Proteomes" id="UP000078503">
    <property type="component" value="Unassembled WGS sequence"/>
</dbReference>
<evidence type="ECO:0000313" key="1">
    <source>
        <dbReference type="EMBL" id="OAN16776.1"/>
    </source>
</evidence>
<keyword evidence="2" id="KW-1185">Reference proteome</keyword>
<proteinExistence type="predicted"/>
<sequence length="77" mass="9049">MSAKLCSWVNFMIFLSEIAWHTQTYILGSLLINLKPNINKNSFHYHLDHANHLDDLAINKEEIEGKNISWKLKRLAR</sequence>
<accession>A0A178KI26</accession>
<dbReference type="EMBL" id="LVHF01000016">
    <property type="protein sequence ID" value="OAN16776.1"/>
    <property type="molecule type" value="Genomic_DNA"/>
</dbReference>
<name>A0A178KI26_9GAMM</name>
<protein>
    <submittedName>
        <fullName evidence="1">Uncharacterized protein</fullName>
    </submittedName>
</protein>
<evidence type="ECO:0000313" key="2">
    <source>
        <dbReference type="Proteomes" id="UP000078503"/>
    </source>
</evidence>